<evidence type="ECO:0000256" key="6">
    <source>
        <dbReference type="ARBA" id="ARBA00023136"/>
    </source>
</evidence>
<evidence type="ECO:0000313" key="8">
    <source>
        <dbReference type="EnsemblMetazoa" id="OVOC392.1"/>
    </source>
</evidence>
<dbReference type="PANTHER" id="PTHR34341:SF1">
    <property type="entry name" value="TRANSMEMBRANE PROTEIN 107"/>
    <property type="match status" value="1"/>
</dbReference>
<proteinExistence type="predicted"/>
<organism evidence="8 9">
    <name type="scientific">Onchocerca volvulus</name>
    <dbReference type="NCBI Taxonomy" id="6282"/>
    <lineage>
        <taxon>Eukaryota</taxon>
        <taxon>Metazoa</taxon>
        <taxon>Ecdysozoa</taxon>
        <taxon>Nematoda</taxon>
        <taxon>Chromadorea</taxon>
        <taxon>Rhabditida</taxon>
        <taxon>Spirurina</taxon>
        <taxon>Spiruromorpha</taxon>
        <taxon>Filarioidea</taxon>
        <taxon>Onchocercidae</taxon>
        <taxon>Onchocerca</taxon>
    </lineage>
</organism>
<dbReference type="PANTHER" id="PTHR34341">
    <property type="entry name" value="TRANSMEMBRANE PROTEIN 107"/>
    <property type="match status" value="1"/>
</dbReference>
<dbReference type="GO" id="GO:0016020">
    <property type="term" value="C:membrane"/>
    <property type="evidence" value="ECO:0007669"/>
    <property type="project" value="UniProtKB-SubCell"/>
</dbReference>
<dbReference type="Pfam" id="PF14995">
    <property type="entry name" value="TMEM107"/>
    <property type="match status" value="1"/>
</dbReference>
<name>A0A8R1XUE7_ONCVO</name>
<dbReference type="EnsemblMetazoa" id="OVOC392.1">
    <property type="protein sequence ID" value="OVOC392.1"/>
    <property type="gene ID" value="WBGene00237201"/>
</dbReference>
<accession>A0A8R1XUE7</accession>
<comment type="subcellular location">
    <subcellularLocation>
        <location evidence="1">Membrane</location>
        <topology evidence="1">Multi-pass membrane protein</topology>
    </subcellularLocation>
</comment>
<feature type="transmembrane region" description="Helical" evidence="7">
    <location>
        <begin position="51"/>
        <end position="73"/>
    </location>
</feature>
<dbReference type="EMBL" id="CMVM020000020">
    <property type="status" value="NOT_ANNOTATED_CDS"/>
    <property type="molecule type" value="Genomic_DNA"/>
</dbReference>
<dbReference type="Proteomes" id="UP000024404">
    <property type="component" value="Unassembled WGS sequence"/>
</dbReference>
<dbReference type="AlphaFoldDB" id="A0A8R1XUE7"/>
<dbReference type="GO" id="GO:0036038">
    <property type="term" value="C:MKS complex"/>
    <property type="evidence" value="ECO:0007669"/>
    <property type="project" value="TreeGrafter"/>
</dbReference>
<protein>
    <recommendedName>
        <fullName evidence="2">Transmembrane protein 107</fullName>
    </recommendedName>
</protein>
<feature type="transmembrane region" description="Helical" evidence="7">
    <location>
        <begin position="80"/>
        <end position="99"/>
    </location>
</feature>
<dbReference type="OMA" id="SNFWILL"/>
<feature type="transmembrane region" description="Helical" evidence="7">
    <location>
        <begin position="105"/>
        <end position="130"/>
    </location>
</feature>
<evidence type="ECO:0000313" key="9">
    <source>
        <dbReference type="Proteomes" id="UP000024404"/>
    </source>
</evidence>
<dbReference type="GO" id="GO:1905515">
    <property type="term" value="P:non-motile cilium assembly"/>
    <property type="evidence" value="ECO:0007669"/>
    <property type="project" value="TreeGrafter"/>
</dbReference>
<evidence type="ECO:0000256" key="3">
    <source>
        <dbReference type="ARBA" id="ARBA00022692"/>
    </source>
</evidence>
<evidence type="ECO:0000256" key="5">
    <source>
        <dbReference type="ARBA" id="ARBA00022989"/>
    </source>
</evidence>
<keyword evidence="4" id="KW-0970">Cilium biogenesis/degradation</keyword>
<dbReference type="InterPro" id="IPR029248">
    <property type="entry name" value="TMEM107"/>
</dbReference>
<evidence type="ECO:0000256" key="2">
    <source>
        <dbReference type="ARBA" id="ARBA00015652"/>
    </source>
</evidence>
<sequence>MTWSVSSAYFLTLLAHGTMLEMAVSDMNEYVMASLPLTDWTKSEYTNMETSLMTALILGIIFCLIEIILLIFQLHTSKKIIFLMSLHLLATIFLLKFIVDSHPVYHFWIVFGVFSVPALLIAFLNVLILMRFNFKEHC</sequence>
<reference evidence="8" key="2">
    <citation type="submission" date="2022-06" db="UniProtKB">
        <authorList>
            <consortium name="EnsemblMetazoa"/>
        </authorList>
    </citation>
    <scope>IDENTIFICATION</scope>
</reference>
<keyword evidence="9" id="KW-1185">Reference proteome</keyword>
<evidence type="ECO:0000256" key="4">
    <source>
        <dbReference type="ARBA" id="ARBA00022794"/>
    </source>
</evidence>
<reference evidence="9" key="1">
    <citation type="submission" date="2013-10" db="EMBL/GenBank/DDBJ databases">
        <title>Genome sequencing of Onchocerca volvulus.</title>
        <authorList>
            <person name="Cotton J."/>
            <person name="Tsai J."/>
            <person name="Stanley E."/>
            <person name="Tracey A."/>
            <person name="Holroyd N."/>
            <person name="Lustigman S."/>
            <person name="Berriman M."/>
        </authorList>
    </citation>
    <scope>NUCLEOTIDE SEQUENCE</scope>
</reference>
<evidence type="ECO:0000256" key="7">
    <source>
        <dbReference type="SAM" id="Phobius"/>
    </source>
</evidence>
<keyword evidence="3 7" id="KW-0812">Transmembrane</keyword>
<evidence type="ECO:0000256" key="1">
    <source>
        <dbReference type="ARBA" id="ARBA00004141"/>
    </source>
</evidence>
<dbReference type="GO" id="GO:1904491">
    <property type="term" value="P:protein localization to ciliary transition zone"/>
    <property type="evidence" value="ECO:0007669"/>
    <property type="project" value="TreeGrafter"/>
</dbReference>
<keyword evidence="5 7" id="KW-1133">Transmembrane helix</keyword>
<keyword evidence="6 7" id="KW-0472">Membrane</keyword>